<evidence type="ECO:0000259" key="3">
    <source>
        <dbReference type="PROSITE" id="PS50801"/>
    </source>
</evidence>
<dbReference type="InterPro" id="IPR036513">
    <property type="entry name" value="STAS_dom_sf"/>
</dbReference>
<dbReference type="Pfam" id="PF01740">
    <property type="entry name" value="STAS"/>
    <property type="match status" value="1"/>
</dbReference>
<dbReference type="GO" id="GO:0043856">
    <property type="term" value="F:anti-sigma factor antagonist activity"/>
    <property type="evidence" value="ECO:0007669"/>
    <property type="project" value="InterPro"/>
</dbReference>
<dbReference type="Gene3D" id="3.30.750.24">
    <property type="entry name" value="STAS domain"/>
    <property type="match status" value="1"/>
</dbReference>
<gene>
    <name evidence="4" type="ORF">ENM46_00575</name>
</gene>
<dbReference type="PANTHER" id="PTHR33495:SF2">
    <property type="entry name" value="ANTI-SIGMA FACTOR ANTAGONIST TM_1081-RELATED"/>
    <property type="match status" value="1"/>
</dbReference>
<organism evidence="4">
    <name type="scientific">Fervidobacterium nodosum</name>
    <dbReference type="NCBI Taxonomy" id="2424"/>
    <lineage>
        <taxon>Bacteria</taxon>
        <taxon>Thermotogati</taxon>
        <taxon>Thermotogota</taxon>
        <taxon>Thermotogae</taxon>
        <taxon>Thermotogales</taxon>
        <taxon>Fervidobacteriaceae</taxon>
        <taxon>Fervidobacterium</taxon>
    </lineage>
</organism>
<evidence type="ECO:0000313" key="4">
    <source>
        <dbReference type="EMBL" id="HHR33423.1"/>
    </source>
</evidence>
<dbReference type="SUPFAM" id="SSF52091">
    <property type="entry name" value="SpoIIaa-like"/>
    <property type="match status" value="1"/>
</dbReference>
<reference evidence="4" key="1">
    <citation type="journal article" date="2020" name="mSystems">
        <title>Genome- and Community-Level Interaction Insights into Carbon Utilization and Element Cycling Functions of Hydrothermarchaeota in Hydrothermal Sediment.</title>
        <authorList>
            <person name="Zhou Z."/>
            <person name="Liu Y."/>
            <person name="Xu W."/>
            <person name="Pan J."/>
            <person name="Luo Z.H."/>
            <person name="Li M."/>
        </authorList>
    </citation>
    <scope>NUCLEOTIDE SEQUENCE [LARGE SCALE GENOMIC DNA]</scope>
    <source>
        <strain evidence="4">SpSt-1088</strain>
    </source>
</reference>
<evidence type="ECO:0000256" key="2">
    <source>
        <dbReference type="RuleBase" id="RU003749"/>
    </source>
</evidence>
<dbReference type="PANTHER" id="PTHR33495">
    <property type="entry name" value="ANTI-SIGMA FACTOR ANTAGONIST TM_1081-RELATED-RELATED"/>
    <property type="match status" value="1"/>
</dbReference>
<name>A0A7C5U2R0_9BACT</name>
<dbReference type="InterPro" id="IPR003658">
    <property type="entry name" value="Anti-sigma_ant"/>
</dbReference>
<accession>A0A7C5U2R0</accession>
<dbReference type="InterPro" id="IPR002645">
    <property type="entry name" value="STAS_dom"/>
</dbReference>
<comment type="caution">
    <text evidence="4">The sequence shown here is derived from an EMBL/GenBank/DDBJ whole genome shotgun (WGS) entry which is preliminary data.</text>
</comment>
<proteinExistence type="inferred from homology"/>
<protein>
    <recommendedName>
        <fullName evidence="2">Anti-sigma factor antagonist</fullName>
    </recommendedName>
</protein>
<dbReference type="PROSITE" id="PS50801">
    <property type="entry name" value="STAS"/>
    <property type="match status" value="1"/>
</dbReference>
<feature type="domain" description="STAS" evidence="3">
    <location>
        <begin position="10"/>
        <end position="110"/>
    </location>
</feature>
<dbReference type="AlphaFoldDB" id="A0A7C5U2R0"/>
<dbReference type="EMBL" id="DRXW01000040">
    <property type="protein sequence ID" value="HHR33423.1"/>
    <property type="molecule type" value="Genomic_DNA"/>
</dbReference>
<dbReference type="NCBIfam" id="TIGR00377">
    <property type="entry name" value="ant_ant_sig"/>
    <property type="match status" value="1"/>
</dbReference>
<dbReference type="CDD" id="cd07043">
    <property type="entry name" value="STAS_anti-anti-sigma_factors"/>
    <property type="match status" value="1"/>
</dbReference>
<comment type="similarity">
    <text evidence="1 2">Belongs to the anti-sigma-factor antagonist family.</text>
</comment>
<sequence>MEISVIEECIVKIKLPEEVELSNSQDIKRKVYENSFEKGYKKVLLDFSKTKYIDSTGLGIIVAMHKQSLMNAGTTAIINLDDNLKGLFKMTALDRIFNIFEDEKSAVEFLKS</sequence>
<evidence type="ECO:0000256" key="1">
    <source>
        <dbReference type="ARBA" id="ARBA00009013"/>
    </source>
</evidence>